<dbReference type="EMBL" id="LT629751">
    <property type="protein sequence ID" value="SDR95089.1"/>
    <property type="molecule type" value="Genomic_DNA"/>
</dbReference>
<dbReference type="AlphaFoldDB" id="A0A1H1N9Y3"/>
<dbReference type="STRING" id="1392877.SAMN05216221_0730"/>
<dbReference type="OrthoDB" id="9787787at2"/>
<evidence type="ECO:0000256" key="2">
    <source>
        <dbReference type="ARBA" id="ARBA00022763"/>
    </source>
</evidence>
<keyword evidence="5" id="KW-0234">DNA repair</keyword>
<gene>
    <name evidence="9" type="ORF">SAMN05216221_0730</name>
</gene>
<dbReference type="PANTHER" id="PTHR33516:SF2">
    <property type="entry name" value="LEXA REPRESSOR-RELATED"/>
    <property type="match status" value="1"/>
</dbReference>
<dbReference type="CDD" id="cd06529">
    <property type="entry name" value="S24_LexA-like"/>
    <property type="match status" value="1"/>
</dbReference>
<evidence type="ECO:0000256" key="5">
    <source>
        <dbReference type="ARBA" id="ARBA00023204"/>
    </source>
</evidence>
<evidence type="ECO:0000256" key="3">
    <source>
        <dbReference type="ARBA" id="ARBA00022801"/>
    </source>
</evidence>
<dbReference type="GO" id="GO:0006281">
    <property type="term" value="P:DNA repair"/>
    <property type="evidence" value="ECO:0007669"/>
    <property type="project" value="UniProtKB-KW"/>
</dbReference>
<keyword evidence="6" id="KW-0742">SOS response</keyword>
<dbReference type="SUPFAM" id="SSF51306">
    <property type="entry name" value="LexA/Signal peptidase"/>
    <property type="match status" value="1"/>
</dbReference>
<keyword evidence="10" id="KW-1185">Reference proteome</keyword>
<dbReference type="Gene3D" id="2.10.109.10">
    <property type="entry name" value="Umud Fragment, subunit A"/>
    <property type="match status" value="1"/>
</dbReference>
<comment type="similarity">
    <text evidence="1 7">Belongs to the peptidase S24 family.</text>
</comment>
<dbReference type="Proteomes" id="UP000243359">
    <property type="component" value="Chromosome I"/>
</dbReference>
<evidence type="ECO:0000256" key="6">
    <source>
        <dbReference type="ARBA" id="ARBA00023236"/>
    </source>
</evidence>
<dbReference type="Pfam" id="PF00717">
    <property type="entry name" value="Peptidase_S24"/>
    <property type="match status" value="1"/>
</dbReference>
<keyword evidence="2" id="KW-0227">DNA damage</keyword>
<dbReference type="InterPro" id="IPR050077">
    <property type="entry name" value="LexA_repressor"/>
</dbReference>
<sequence>MPLDRPAPLAASSQRLPLFLSPIAAGFPSPADDYIEAELSLDELCIRHPAATFLLRARGDSMEGAGIFDGDVLVVDRSLSPRAGQVVVALIQGSFTCKHLEYEDGRPLLRAANPRYADLRLASAEELEVFGVVTTCIHRLAP</sequence>
<dbReference type="InterPro" id="IPR036286">
    <property type="entry name" value="LexA/Signal_pep-like_sf"/>
</dbReference>
<evidence type="ECO:0000313" key="10">
    <source>
        <dbReference type="Proteomes" id="UP000243359"/>
    </source>
</evidence>
<proteinExistence type="inferred from homology"/>
<accession>A0A1H1N9Y3</accession>
<keyword evidence="3 7" id="KW-0378">Hydrolase</keyword>
<dbReference type="GO" id="GO:0016787">
    <property type="term" value="F:hydrolase activity"/>
    <property type="evidence" value="ECO:0007669"/>
    <property type="project" value="UniProtKB-KW"/>
</dbReference>
<dbReference type="PRINTS" id="PR00726">
    <property type="entry name" value="LEXASERPTASE"/>
</dbReference>
<evidence type="ECO:0000259" key="8">
    <source>
        <dbReference type="Pfam" id="PF00717"/>
    </source>
</evidence>
<dbReference type="NCBIfam" id="NF007621">
    <property type="entry name" value="PRK10276.1"/>
    <property type="match status" value="1"/>
</dbReference>
<dbReference type="InterPro" id="IPR015927">
    <property type="entry name" value="Peptidase_S24_S26A/B/C"/>
</dbReference>
<dbReference type="InterPro" id="IPR039418">
    <property type="entry name" value="LexA-like"/>
</dbReference>
<dbReference type="GO" id="GO:0006355">
    <property type="term" value="P:regulation of DNA-templated transcription"/>
    <property type="evidence" value="ECO:0007669"/>
    <property type="project" value="InterPro"/>
</dbReference>
<dbReference type="GO" id="GO:0009432">
    <property type="term" value="P:SOS response"/>
    <property type="evidence" value="ECO:0007669"/>
    <property type="project" value="UniProtKB-KW"/>
</dbReference>
<evidence type="ECO:0000256" key="1">
    <source>
        <dbReference type="ARBA" id="ARBA00007484"/>
    </source>
</evidence>
<name>A0A1H1N9Y3_9PSED</name>
<reference evidence="10" key="1">
    <citation type="submission" date="2016-10" db="EMBL/GenBank/DDBJ databases">
        <authorList>
            <person name="Varghese N."/>
            <person name="Submissions S."/>
        </authorList>
    </citation>
    <scope>NUCLEOTIDE SEQUENCE [LARGE SCALE GENOMIC DNA]</scope>
    <source>
        <strain evidence="10">KCTC 32247</strain>
    </source>
</reference>
<evidence type="ECO:0000256" key="4">
    <source>
        <dbReference type="ARBA" id="ARBA00022813"/>
    </source>
</evidence>
<evidence type="ECO:0000313" key="9">
    <source>
        <dbReference type="EMBL" id="SDR95089.1"/>
    </source>
</evidence>
<organism evidence="9 10">
    <name type="scientific">Pseudomonas oryzae</name>
    <dbReference type="NCBI Taxonomy" id="1392877"/>
    <lineage>
        <taxon>Bacteria</taxon>
        <taxon>Pseudomonadati</taxon>
        <taxon>Pseudomonadota</taxon>
        <taxon>Gammaproteobacteria</taxon>
        <taxon>Pseudomonadales</taxon>
        <taxon>Pseudomonadaceae</taxon>
        <taxon>Pseudomonas</taxon>
    </lineage>
</organism>
<evidence type="ECO:0000256" key="7">
    <source>
        <dbReference type="RuleBase" id="RU003991"/>
    </source>
</evidence>
<feature type="domain" description="Peptidase S24/S26A/S26B/S26C" evidence="8">
    <location>
        <begin position="18"/>
        <end position="133"/>
    </location>
</feature>
<dbReference type="RefSeq" id="WP_090347658.1">
    <property type="nucleotide sequence ID" value="NZ_LT629751.1"/>
</dbReference>
<dbReference type="PANTHER" id="PTHR33516">
    <property type="entry name" value="LEXA REPRESSOR"/>
    <property type="match status" value="1"/>
</dbReference>
<dbReference type="GO" id="GO:0003677">
    <property type="term" value="F:DNA binding"/>
    <property type="evidence" value="ECO:0007669"/>
    <property type="project" value="InterPro"/>
</dbReference>
<protein>
    <submittedName>
        <fullName evidence="9">SOS response UmuD protein. Serine peptidase. MEROPS family S24</fullName>
    </submittedName>
</protein>
<dbReference type="InterPro" id="IPR006197">
    <property type="entry name" value="Peptidase_S24_LexA"/>
</dbReference>
<keyword evidence="4 7" id="KW-0068">Autocatalytic cleavage</keyword>